<dbReference type="InterPro" id="IPR007863">
    <property type="entry name" value="Peptidase_M16_C"/>
</dbReference>
<dbReference type="SUPFAM" id="SSF63411">
    <property type="entry name" value="LuxS/MPP-like metallohydrolase"/>
    <property type="match status" value="3"/>
</dbReference>
<dbReference type="PROSITE" id="PS00143">
    <property type="entry name" value="INSULINASE"/>
    <property type="match status" value="1"/>
</dbReference>
<evidence type="ECO:0000256" key="6">
    <source>
        <dbReference type="ARBA" id="ARBA00022833"/>
    </source>
</evidence>
<proteinExistence type="inferred from homology"/>
<keyword evidence="4" id="KW-0479">Metal-binding</keyword>
<comment type="caution">
    <text evidence="11">The sequence shown here is derived from an EMBL/GenBank/DDBJ whole genome shotgun (WGS) entry which is preliminary data.</text>
</comment>
<dbReference type="EMBL" id="JBHSGN010000011">
    <property type="protein sequence ID" value="MFC4672427.1"/>
    <property type="molecule type" value="Genomic_DNA"/>
</dbReference>
<dbReference type="Proteomes" id="UP001596023">
    <property type="component" value="Unassembled WGS sequence"/>
</dbReference>
<evidence type="ECO:0000256" key="2">
    <source>
        <dbReference type="ARBA" id="ARBA00007261"/>
    </source>
</evidence>
<evidence type="ECO:0000256" key="1">
    <source>
        <dbReference type="ARBA" id="ARBA00001947"/>
    </source>
</evidence>
<dbReference type="RefSeq" id="WP_379993600.1">
    <property type="nucleotide sequence ID" value="NZ_JBHSGN010000011.1"/>
</dbReference>
<feature type="domain" description="Peptidase M16 C-terminal" evidence="10">
    <location>
        <begin position="203"/>
        <end position="384"/>
    </location>
</feature>
<evidence type="ECO:0000259" key="9">
    <source>
        <dbReference type="Pfam" id="PF00675"/>
    </source>
</evidence>
<feature type="domain" description="Peptidase M16 N-terminal" evidence="9">
    <location>
        <begin position="46"/>
        <end position="164"/>
    </location>
</feature>
<accession>A0ABV9KQU4</accession>
<evidence type="ECO:0000256" key="7">
    <source>
        <dbReference type="ARBA" id="ARBA00023049"/>
    </source>
</evidence>
<dbReference type="PANTHER" id="PTHR43690">
    <property type="entry name" value="NARDILYSIN"/>
    <property type="match status" value="1"/>
</dbReference>
<sequence>MEFYIKHILLGLAIMLFSTSVSGQKLKQNPTLIKGRLDNGLTYYIYPNQTPKGEAVYRLFIKSGSVFEEDSQKGLAHFLEHMAFNGTAHFPDDGIVRFLESKGAKFGKDLNAHTSFNETVYKLQLPSNNPLVVDSTMTILSDWAGRLSLDSLQIEKERGVIMSEWLSKTGPKQDAQNALLYELLNKSRFSDRIVIGDTAVIQNFSHKDIKDYYQQWYNPSLMAVAVVGDINPTEIERMIKEKFGELKTTPKKKKAPTYAIDSYKDMAVKSVIHESLDKVELVAVQLLPTLSPVQSEKEYPAYLERVILNRLFNERMTSLSFNDPSYKKANISVLSFLNTKSILLTSVELTPTKIDDGINTFAREIEQIYRYGFIPLEIEKVKKSYLASLKRNAESERPVPSINLMNEIYSDFYVGNKVVTQEEEYNLAKKYISKIDSTSLTKYLHKTADWSKTHFILSAFDKVAEELPSDDNIKSVFSKISKENIAPYKKTVNIPDQLLASLPKPGSIVDKQYIKEINAHILSLSNGAKVVFKSTDIDKDKITLSGFRKGGLYTLDSLDFVNGLYAKNVIGLSGAGNMSRDELAHYLTGNTAKMLFLIDNSRVGMGGSSNNEDLETQFQLLYLKWMYPRIDTTMYEQIKKNAIESYRTANKVESGKFYEDLSYILQGKDYTNREVSDTILENELKLEALIPIYNHSFGGAKDFTFVIIGDCDLEAVTPYITQYLAALPGGEPSTSYQYKRPARVDQYIVFERNDGESPRAIVNLVFQQNRVDGSLRLENLKNGILKAVIRTKLLKSLREEMGMVYSVSVSAGSAIAPEPLSRQTIGFTTAPENVEKLLDRTLKEIEMMINNPESFDSELADIKMNLIKEMSLDVQKSSFWSSFIRNTIFNNETDWNYVSDYNDIVNSITAKDIASFAESKMYKDRLMVKAVLYPKGYDKTGNKSK</sequence>
<dbReference type="PANTHER" id="PTHR43690:SF17">
    <property type="entry name" value="PROTEIN YHJJ"/>
    <property type="match status" value="1"/>
</dbReference>
<evidence type="ECO:0000313" key="11">
    <source>
        <dbReference type="EMBL" id="MFC4672427.1"/>
    </source>
</evidence>
<keyword evidence="5" id="KW-0378">Hydrolase</keyword>
<dbReference type="Gene3D" id="3.30.830.10">
    <property type="entry name" value="Metalloenzyme, LuxS/M16 peptidase-like"/>
    <property type="match status" value="4"/>
</dbReference>
<organism evidence="11 12">
    <name type="scientific">Dysgonomonas termitidis</name>
    <dbReference type="NCBI Taxonomy" id="1516126"/>
    <lineage>
        <taxon>Bacteria</taxon>
        <taxon>Pseudomonadati</taxon>
        <taxon>Bacteroidota</taxon>
        <taxon>Bacteroidia</taxon>
        <taxon>Bacteroidales</taxon>
        <taxon>Dysgonomonadaceae</taxon>
        <taxon>Dysgonomonas</taxon>
    </lineage>
</organism>
<reference evidence="12" key="1">
    <citation type="journal article" date="2019" name="Int. J. Syst. Evol. Microbiol.">
        <title>The Global Catalogue of Microorganisms (GCM) 10K type strain sequencing project: providing services to taxonomists for standard genome sequencing and annotation.</title>
        <authorList>
            <consortium name="The Broad Institute Genomics Platform"/>
            <consortium name="The Broad Institute Genome Sequencing Center for Infectious Disease"/>
            <person name="Wu L."/>
            <person name="Ma J."/>
        </authorList>
    </citation>
    <scope>NUCLEOTIDE SEQUENCE [LARGE SCALE GENOMIC DNA]</scope>
    <source>
        <strain evidence="12">CCUG 66188</strain>
    </source>
</reference>
<evidence type="ECO:0000256" key="8">
    <source>
        <dbReference type="RuleBase" id="RU004447"/>
    </source>
</evidence>
<comment type="cofactor">
    <cofactor evidence="1">
        <name>Zn(2+)</name>
        <dbReference type="ChEBI" id="CHEBI:29105"/>
    </cofactor>
</comment>
<evidence type="ECO:0000259" key="10">
    <source>
        <dbReference type="Pfam" id="PF05193"/>
    </source>
</evidence>
<evidence type="ECO:0000256" key="4">
    <source>
        <dbReference type="ARBA" id="ARBA00022723"/>
    </source>
</evidence>
<keyword evidence="7" id="KW-0482">Metalloprotease</keyword>
<dbReference type="InterPro" id="IPR001431">
    <property type="entry name" value="Pept_M16_Zn_BS"/>
</dbReference>
<evidence type="ECO:0000313" key="12">
    <source>
        <dbReference type="Proteomes" id="UP001596023"/>
    </source>
</evidence>
<gene>
    <name evidence="11" type="ORF">ACFO6W_01845</name>
</gene>
<keyword evidence="6" id="KW-0862">Zinc</keyword>
<evidence type="ECO:0000256" key="5">
    <source>
        <dbReference type="ARBA" id="ARBA00022801"/>
    </source>
</evidence>
<evidence type="ECO:0000256" key="3">
    <source>
        <dbReference type="ARBA" id="ARBA00022670"/>
    </source>
</evidence>
<dbReference type="Pfam" id="PF05193">
    <property type="entry name" value="Peptidase_M16_C"/>
    <property type="match status" value="2"/>
</dbReference>
<keyword evidence="12" id="KW-1185">Reference proteome</keyword>
<keyword evidence="3" id="KW-0645">Protease</keyword>
<comment type="similarity">
    <text evidence="2 8">Belongs to the peptidase M16 family.</text>
</comment>
<protein>
    <submittedName>
        <fullName evidence="11">M16 family metallopeptidase</fullName>
    </submittedName>
</protein>
<dbReference type="Pfam" id="PF00675">
    <property type="entry name" value="Peptidase_M16"/>
    <property type="match status" value="1"/>
</dbReference>
<name>A0ABV9KQU4_9BACT</name>
<dbReference type="InterPro" id="IPR011765">
    <property type="entry name" value="Pept_M16_N"/>
</dbReference>
<dbReference type="InterPro" id="IPR050626">
    <property type="entry name" value="Peptidase_M16"/>
</dbReference>
<feature type="domain" description="Peptidase M16 C-terminal" evidence="10">
    <location>
        <begin position="700"/>
        <end position="852"/>
    </location>
</feature>
<dbReference type="InterPro" id="IPR011249">
    <property type="entry name" value="Metalloenz_LuxS/M16"/>
</dbReference>